<keyword evidence="1" id="KW-0472">Membrane</keyword>
<evidence type="ECO:0000313" key="3">
    <source>
        <dbReference type="Proteomes" id="UP001596395"/>
    </source>
</evidence>
<comment type="caution">
    <text evidence="2">The sequence shown here is derived from an EMBL/GenBank/DDBJ whole genome shotgun (WGS) entry which is preliminary data.</text>
</comment>
<dbReference type="EMBL" id="JBHSXN010000002">
    <property type="protein sequence ID" value="MFC6953063.1"/>
    <property type="molecule type" value="Genomic_DNA"/>
</dbReference>
<keyword evidence="1" id="KW-0812">Transmembrane</keyword>
<feature type="transmembrane region" description="Helical" evidence="1">
    <location>
        <begin position="123"/>
        <end position="147"/>
    </location>
</feature>
<feature type="transmembrane region" description="Helical" evidence="1">
    <location>
        <begin position="69"/>
        <end position="102"/>
    </location>
</feature>
<gene>
    <name evidence="2" type="ORF">ACFQGB_09320</name>
</gene>
<proteinExistence type="predicted"/>
<sequence>MVRTGVGASAATGARVASALAVLAAAVAAGVSLGVGPLADAFFAATVLGIVSLVVVAAVGAWTTRPTVAWFGALAVAAVVVVGRWSAGVFIVPAALALLAAAATSQRARRRERDRDGPDDSPAWPVLVGRALAGAAALAVGATLLYLGAFVRELFAAGCARETLSCALAVTNWDAVALTALGVLAVAVGGSLVWKQAFRASLAAWGRRGSNDD</sequence>
<reference evidence="2 3" key="1">
    <citation type="journal article" date="2019" name="Int. J. Syst. Evol. Microbiol.">
        <title>The Global Catalogue of Microorganisms (GCM) 10K type strain sequencing project: providing services to taxonomists for standard genome sequencing and annotation.</title>
        <authorList>
            <consortium name="The Broad Institute Genomics Platform"/>
            <consortium name="The Broad Institute Genome Sequencing Center for Infectious Disease"/>
            <person name="Wu L."/>
            <person name="Ma J."/>
        </authorList>
    </citation>
    <scope>NUCLEOTIDE SEQUENCE [LARGE SCALE GENOMIC DNA]</scope>
    <source>
        <strain evidence="2 3">GX26</strain>
    </source>
</reference>
<feature type="transmembrane region" description="Helical" evidence="1">
    <location>
        <begin position="175"/>
        <end position="194"/>
    </location>
</feature>
<accession>A0ABD5VDV0</accession>
<keyword evidence="3" id="KW-1185">Reference proteome</keyword>
<evidence type="ECO:0000313" key="2">
    <source>
        <dbReference type="EMBL" id="MFC6953063.1"/>
    </source>
</evidence>
<protein>
    <submittedName>
        <fullName evidence="2">Uncharacterized protein</fullName>
    </submittedName>
</protein>
<dbReference type="AlphaFoldDB" id="A0ABD5VDV0"/>
<organism evidence="2 3">
    <name type="scientific">Halorubellus litoreus</name>
    <dbReference type="NCBI Taxonomy" id="755308"/>
    <lineage>
        <taxon>Archaea</taxon>
        <taxon>Methanobacteriati</taxon>
        <taxon>Methanobacteriota</taxon>
        <taxon>Stenosarchaea group</taxon>
        <taxon>Halobacteria</taxon>
        <taxon>Halobacteriales</taxon>
        <taxon>Halorubellaceae</taxon>
        <taxon>Halorubellus</taxon>
    </lineage>
</organism>
<feature type="transmembrane region" description="Helical" evidence="1">
    <location>
        <begin position="16"/>
        <end position="35"/>
    </location>
</feature>
<feature type="transmembrane region" description="Helical" evidence="1">
    <location>
        <begin position="42"/>
        <end position="63"/>
    </location>
</feature>
<dbReference type="Proteomes" id="UP001596395">
    <property type="component" value="Unassembled WGS sequence"/>
</dbReference>
<keyword evidence="1" id="KW-1133">Transmembrane helix</keyword>
<dbReference type="RefSeq" id="WP_336350039.1">
    <property type="nucleotide sequence ID" value="NZ_JAZAQL010000002.1"/>
</dbReference>
<name>A0ABD5VDV0_9EURY</name>
<evidence type="ECO:0000256" key="1">
    <source>
        <dbReference type="SAM" id="Phobius"/>
    </source>
</evidence>